<comment type="caution">
    <text evidence="1">The sequence shown here is derived from an EMBL/GenBank/DDBJ whole genome shotgun (WGS) entry which is preliminary data.</text>
</comment>
<keyword evidence="2" id="KW-1185">Reference proteome</keyword>
<name>A0A2P6QGH3_ROSCH</name>
<organism evidence="1 2">
    <name type="scientific">Rosa chinensis</name>
    <name type="common">China rose</name>
    <dbReference type="NCBI Taxonomy" id="74649"/>
    <lineage>
        <taxon>Eukaryota</taxon>
        <taxon>Viridiplantae</taxon>
        <taxon>Streptophyta</taxon>
        <taxon>Embryophyta</taxon>
        <taxon>Tracheophyta</taxon>
        <taxon>Spermatophyta</taxon>
        <taxon>Magnoliopsida</taxon>
        <taxon>eudicotyledons</taxon>
        <taxon>Gunneridae</taxon>
        <taxon>Pentapetalae</taxon>
        <taxon>rosids</taxon>
        <taxon>fabids</taxon>
        <taxon>Rosales</taxon>
        <taxon>Rosaceae</taxon>
        <taxon>Rosoideae</taxon>
        <taxon>Rosoideae incertae sedis</taxon>
        <taxon>Rosa</taxon>
    </lineage>
</organism>
<sequence length="157" mass="17523">MHAGVEAKDCIKIKDMALKASVAYKNCKRCLRLCGEHRNQSCSDSDMSSKFHCSYQRTGCSYKRTGSSNSMLRQWGKGMESRLKVLSSGDGASSNDSQQVSIVRLDGSLLFRCFFFPPLIIEFLVSHLGLYVSVVHGSFGGLDWLIVPTWSQFCLYS</sequence>
<gene>
    <name evidence="1" type="ORF">RchiOBHm_Chr5g0055791</name>
</gene>
<evidence type="ECO:0000313" key="1">
    <source>
        <dbReference type="EMBL" id="PRQ33274.1"/>
    </source>
</evidence>
<dbReference type="Gramene" id="PRQ33274">
    <property type="protein sequence ID" value="PRQ33274"/>
    <property type="gene ID" value="RchiOBHm_Chr5g0055791"/>
</dbReference>
<dbReference type="EMBL" id="PDCK01000043">
    <property type="protein sequence ID" value="PRQ33274.1"/>
    <property type="molecule type" value="Genomic_DNA"/>
</dbReference>
<reference evidence="1 2" key="1">
    <citation type="journal article" date="2018" name="Nat. Genet.">
        <title>The Rosa genome provides new insights in the design of modern roses.</title>
        <authorList>
            <person name="Bendahmane M."/>
        </authorList>
    </citation>
    <scope>NUCLEOTIDE SEQUENCE [LARGE SCALE GENOMIC DNA]</scope>
    <source>
        <strain evidence="2">cv. Old Blush</strain>
    </source>
</reference>
<dbReference type="AlphaFoldDB" id="A0A2P6QGH3"/>
<protein>
    <submittedName>
        <fullName evidence="1">Uncharacterized protein</fullName>
    </submittedName>
</protein>
<evidence type="ECO:0000313" key="2">
    <source>
        <dbReference type="Proteomes" id="UP000238479"/>
    </source>
</evidence>
<dbReference type="STRING" id="74649.A0A2P6QGH3"/>
<accession>A0A2P6QGH3</accession>
<proteinExistence type="predicted"/>
<dbReference type="Proteomes" id="UP000238479">
    <property type="component" value="Chromosome 5"/>
</dbReference>